<gene>
    <name evidence="1" type="ORF">LCGC14_2815010</name>
</gene>
<reference evidence="1" key="1">
    <citation type="journal article" date="2015" name="Nature">
        <title>Complex archaea that bridge the gap between prokaryotes and eukaryotes.</title>
        <authorList>
            <person name="Spang A."/>
            <person name="Saw J.H."/>
            <person name="Jorgensen S.L."/>
            <person name="Zaremba-Niedzwiedzka K."/>
            <person name="Martijn J."/>
            <person name="Lind A.E."/>
            <person name="van Eijk R."/>
            <person name="Schleper C."/>
            <person name="Guy L."/>
            <person name="Ettema T.J."/>
        </authorList>
    </citation>
    <scope>NUCLEOTIDE SEQUENCE</scope>
</reference>
<dbReference type="EMBL" id="LAZR01053191">
    <property type="protein sequence ID" value="KKK81282.1"/>
    <property type="molecule type" value="Genomic_DNA"/>
</dbReference>
<accession>A0A0F8YIQ9</accession>
<dbReference type="AlphaFoldDB" id="A0A0F8YIQ9"/>
<feature type="non-terminal residue" evidence="1">
    <location>
        <position position="159"/>
    </location>
</feature>
<proteinExistence type="predicted"/>
<comment type="caution">
    <text evidence="1">The sequence shown here is derived from an EMBL/GenBank/DDBJ whole genome shotgun (WGS) entry which is preliminary data.</text>
</comment>
<organism evidence="1">
    <name type="scientific">marine sediment metagenome</name>
    <dbReference type="NCBI Taxonomy" id="412755"/>
    <lineage>
        <taxon>unclassified sequences</taxon>
        <taxon>metagenomes</taxon>
        <taxon>ecological metagenomes</taxon>
    </lineage>
</organism>
<evidence type="ECO:0000313" key="1">
    <source>
        <dbReference type="EMBL" id="KKK81282.1"/>
    </source>
</evidence>
<sequence>MPGNNLDWRQSGATGLDTAQTNIAISLGGDRSSTTLFDSALGGFESTVTTATTGAGNRHLVKDSARSGDATNAHRGKYLVAVTGANADVLFLSRVRSFQVVTGVGIFELVDEAPADWGVGVVYRVFDAANIVVRGFTAAELLDHFKVGVPKRCNVLHVT</sequence>
<name>A0A0F8YIQ9_9ZZZZ</name>
<protein>
    <submittedName>
        <fullName evidence="1">Uncharacterized protein</fullName>
    </submittedName>
</protein>